<dbReference type="InterPro" id="IPR006015">
    <property type="entry name" value="Universal_stress_UspA"/>
</dbReference>
<proteinExistence type="inferred from homology"/>
<dbReference type="EMBL" id="RPFW01000011">
    <property type="protein sequence ID" value="TVY99922.1"/>
    <property type="molecule type" value="Genomic_DNA"/>
</dbReference>
<dbReference type="Pfam" id="PF00582">
    <property type="entry name" value="Usp"/>
    <property type="match status" value="1"/>
</dbReference>
<dbReference type="Gene3D" id="3.40.50.620">
    <property type="entry name" value="HUPs"/>
    <property type="match status" value="1"/>
</dbReference>
<dbReference type="RefSeq" id="WP_145862030.1">
    <property type="nucleotide sequence ID" value="NZ_RPFW01000011.1"/>
</dbReference>
<reference evidence="3 4" key="1">
    <citation type="submission" date="2018-11" db="EMBL/GenBank/DDBJ databases">
        <title>Trebonia kvetii gen.nov., sp.nov., a novel acidophilic actinobacterium, and proposal of the new actinobacterial family Treboniaceae fam. nov.</title>
        <authorList>
            <person name="Rapoport D."/>
            <person name="Sagova-Mareckova M."/>
            <person name="Sedlacek I."/>
            <person name="Provaznik J."/>
            <person name="Kralova S."/>
            <person name="Pavlinic D."/>
            <person name="Benes V."/>
            <person name="Kopecky J."/>
        </authorList>
    </citation>
    <scope>NUCLEOTIDE SEQUENCE [LARGE SCALE GENOMIC DNA]</scope>
    <source>
        <strain evidence="3 4">15Tr583</strain>
    </source>
</reference>
<accession>A0A6P2BRK1</accession>
<dbReference type="InterPro" id="IPR006016">
    <property type="entry name" value="UspA"/>
</dbReference>
<sequence length="155" mass="15829">MPGHEHRAESRIVTGVDGSPSSLSALRWAVRQAGLTGAAVDAVIAWHYPVIVGGGYGVAPMVTAGGFDFKENAEKVLADAISSAVDPGSGVPVHARAVEGNPAQVLLDASADADLLVVGSRGHGGFTEALLGSVSQHCVHHARCPVVVIRGNDHD</sequence>
<organism evidence="3 4">
    <name type="scientific">Trebonia kvetii</name>
    <dbReference type="NCBI Taxonomy" id="2480626"/>
    <lineage>
        <taxon>Bacteria</taxon>
        <taxon>Bacillati</taxon>
        <taxon>Actinomycetota</taxon>
        <taxon>Actinomycetes</taxon>
        <taxon>Streptosporangiales</taxon>
        <taxon>Treboniaceae</taxon>
        <taxon>Trebonia</taxon>
    </lineage>
</organism>
<comment type="similarity">
    <text evidence="1">Belongs to the universal stress protein A family.</text>
</comment>
<dbReference type="PRINTS" id="PR01438">
    <property type="entry name" value="UNVRSLSTRESS"/>
</dbReference>
<dbReference type="SUPFAM" id="SSF52402">
    <property type="entry name" value="Adenine nucleotide alpha hydrolases-like"/>
    <property type="match status" value="1"/>
</dbReference>
<feature type="domain" description="UspA" evidence="2">
    <location>
        <begin position="11"/>
        <end position="150"/>
    </location>
</feature>
<comment type="caution">
    <text evidence="3">The sequence shown here is derived from an EMBL/GenBank/DDBJ whole genome shotgun (WGS) entry which is preliminary data.</text>
</comment>
<evidence type="ECO:0000313" key="4">
    <source>
        <dbReference type="Proteomes" id="UP000460272"/>
    </source>
</evidence>
<evidence type="ECO:0000313" key="3">
    <source>
        <dbReference type="EMBL" id="TVY99922.1"/>
    </source>
</evidence>
<evidence type="ECO:0000259" key="2">
    <source>
        <dbReference type="Pfam" id="PF00582"/>
    </source>
</evidence>
<dbReference type="CDD" id="cd23659">
    <property type="entry name" value="USP_At3g01520-like"/>
    <property type="match status" value="1"/>
</dbReference>
<dbReference type="PANTHER" id="PTHR46553">
    <property type="entry name" value="ADENINE NUCLEOTIDE ALPHA HYDROLASES-LIKE SUPERFAMILY PROTEIN"/>
    <property type="match status" value="1"/>
</dbReference>
<dbReference type="InterPro" id="IPR014729">
    <property type="entry name" value="Rossmann-like_a/b/a_fold"/>
</dbReference>
<gene>
    <name evidence="3" type="ORF">EAS64_40525</name>
</gene>
<dbReference type="AlphaFoldDB" id="A0A6P2BRK1"/>
<protein>
    <submittedName>
        <fullName evidence="3">Universal stress protein</fullName>
    </submittedName>
</protein>
<keyword evidence="4" id="KW-1185">Reference proteome</keyword>
<evidence type="ECO:0000256" key="1">
    <source>
        <dbReference type="ARBA" id="ARBA00008791"/>
    </source>
</evidence>
<dbReference type="OrthoDB" id="6174426at2"/>
<dbReference type="Proteomes" id="UP000460272">
    <property type="component" value="Unassembled WGS sequence"/>
</dbReference>
<dbReference type="PANTHER" id="PTHR46553:SF3">
    <property type="entry name" value="ADENINE NUCLEOTIDE ALPHA HYDROLASES-LIKE SUPERFAMILY PROTEIN"/>
    <property type="match status" value="1"/>
</dbReference>
<name>A0A6P2BRK1_9ACTN</name>